<feature type="coiled-coil region" evidence="2">
    <location>
        <begin position="208"/>
        <end position="235"/>
    </location>
</feature>
<name>A0A364K8X0_9BACL</name>
<evidence type="ECO:0000313" key="4">
    <source>
        <dbReference type="Proteomes" id="UP000251213"/>
    </source>
</evidence>
<dbReference type="Pfam" id="PF18144">
    <property type="entry name" value="SMODS"/>
    <property type="match status" value="1"/>
</dbReference>
<proteinExistence type="predicted"/>
<dbReference type="Proteomes" id="UP000251213">
    <property type="component" value="Unassembled WGS sequence"/>
</dbReference>
<evidence type="ECO:0000256" key="1">
    <source>
        <dbReference type="ARBA" id="ARBA00023118"/>
    </source>
</evidence>
<protein>
    <submittedName>
        <fullName evidence="3">Nucleotidyltransferase</fullName>
    </submittedName>
</protein>
<dbReference type="GO" id="GO:0051607">
    <property type="term" value="P:defense response to virus"/>
    <property type="evidence" value="ECO:0007669"/>
    <property type="project" value="UniProtKB-KW"/>
</dbReference>
<organism evidence="3 4">
    <name type="scientific">Thermoflavimicrobium daqui</name>
    <dbReference type="NCBI Taxonomy" id="2137476"/>
    <lineage>
        <taxon>Bacteria</taxon>
        <taxon>Bacillati</taxon>
        <taxon>Bacillota</taxon>
        <taxon>Bacilli</taxon>
        <taxon>Bacillales</taxon>
        <taxon>Thermoactinomycetaceae</taxon>
        <taxon>Thermoflavimicrobium</taxon>
    </lineage>
</organism>
<reference evidence="3 4" key="2">
    <citation type="submission" date="2018-06" db="EMBL/GenBank/DDBJ databases">
        <authorList>
            <person name="Zhirakovskaya E."/>
        </authorList>
    </citation>
    <scope>NUCLEOTIDE SEQUENCE [LARGE SCALE GENOMIC DNA]</scope>
    <source>
        <strain evidence="3 4">FBKL4.011</strain>
    </source>
</reference>
<dbReference type="OrthoDB" id="7572058at2"/>
<dbReference type="EMBL" id="QJKK01000001">
    <property type="protein sequence ID" value="RAL26741.1"/>
    <property type="molecule type" value="Genomic_DNA"/>
</dbReference>
<dbReference type="InterPro" id="IPR006116">
    <property type="entry name" value="NT_2-5OAS_ClassI-CCAase"/>
</dbReference>
<keyword evidence="2" id="KW-0175">Coiled coil</keyword>
<sequence length="345" mass="40159">MKLEEYFKLFIKNISLNINRIEKIESAISTWEEIFQEDNEIGERFREFYTQGSFATTTAVRPNNGDEFDVDAVLLVEVEKGDSKDFFNWIVERMKTKEKYKGKIKPKDRCVRVNYAGDFHVDIVPAKSTYGDSIFIPSKKEGEWVKTNPKGFKKWFDRMNIQHDRKLSPIVRILKHWRDKNVGDKIAPKSILLTTLVGKYMVEKNSYAETLVATLENLNNKLEELMNNQKDDATLEVCNPSLEDENLARDWDINKCRVFKDKLKSLHKKALEALEEPNKEKSIEKWQGIFEKFPSQLIEEGAKMAELIASGSVYVNSQGELNISQQGTQIKKHRFFGEREDDEKI</sequence>
<dbReference type="GO" id="GO:0016779">
    <property type="term" value="F:nucleotidyltransferase activity"/>
    <property type="evidence" value="ECO:0007669"/>
    <property type="project" value="InterPro"/>
</dbReference>
<evidence type="ECO:0000313" key="3">
    <source>
        <dbReference type="EMBL" id="RAL26741.1"/>
    </source>
</evidence>
<dbReference type="AlphaFoldDB" id="A0A364K8X0"/>
<keyword evidence="1" id="KW-0051">Antiviral defense</keyword>
<gene>
    <name evidence="3" type="ORF">DL897_01430</name>
</gene>
<accession>A0A364K8X0</accession>
<keyword evidence="3" id="KW-0808">Transferase</keyword>
<dbReference type="RefSeq" id="WP_113657346.1">
    <property type="nucleotide sequence ID" value="NZ_KZ845663.1"/>
</dbReference>
<dbReference type="CDD" id="cd05400">
    <property type="entry name" value="NT_2-5OAS_ClassI-CCAase"/>
    <property type="match status" value="1"/>
</dbReference>
<comment type="caution">
    <text evidence="3">The sequence shown here is derived from an EMBL/GenBank/DDBJ whole genome shotgun (WGS) entry which is preliminary data.</text>
</comment>
<dbReference type="InterPro" id="IPR043519">
    <property type="entry name" value="NT_sf"/>
</dbReference>
<reference evidence="3 4" key="1">
    <citation type="submission" date="2018-06" db="EMBL/GenBank/DDBJ databases">
        <title>Thermoflavimicrobium daqus sp. nov., a thermophilic microbe isolated from Moutai-flavour Daqu.</title>
        <authorList>
            <person name="Wang X."/>
            <person name="Zhou H."/>
        </authorList>
    </citation>
    <scope>NUCLEOTIDE SEQUENCE [LARGE SCALE GENOMIC DNA]</scope>
    <source>
        <strain evidence="3 4">FBKL4.011</strain>
    </source>
</reference>
<dbReference type="SUPFAM" id="SSF81301">
    <property type="entry name" value="Nucleotidyltransferase"/>
    <property type="match status" value="1"/>
</dbReference>
<evidence type="ECO:0000256" key="2">
    <source>
        <dbReference type="SAM" id="Coils"/>
    </source>
</evidence>
<keyword evidence="4" id="KW-1185">Reference proteome</keyword>